<dbReference type="InterPro" id="IPR045865">
    <property type="entry name" value="ACT-like_dom_sf"/>
</dbReference>
<dbReference type="Pfam" id="PF01966">
    <property type="entry name" value="HD"/>
    <property type="match status" value="1"/>
</dbReference>
<evidence type="ECO:0000313" key="10">
    <source>
        <dbReference type="EMBL" id="TDQ61867.1"/>
    </source>
</evidence>
<dbReference type="Proteomes" id="UP000295391">
    <property type="component" value="Unassembled WGS sequence"/>
</dbReference>
<dbReference type="PANTHER" id="PTHR47320:SF1">
    <property type="entry name" value="BIFUNCTIONAL URIDYLYLTRANSFERASE_URIDYLYL-REMOVING ENZYME"/>
    <property type="match status" value="1"/>
</dbReference>
<comment type="caution">
    <text evidence="10">The sequence shown here is derived from an EMBL/GenBank/DDBJ whole genome shotgun (WGS) entry which is preliminary data.</text>
</comment>
<comment type="catalytic activity">
    <reaction evidence="7">
        <text>[protein-PII]-uridylyl-L-tyrosine + H2O = [protein-PII]-L-tyrosine + UMP + H(+)</text>
        <dbReference type="Rhea" id="RHEA:48600"/>
        <dbReference type="Rhea" id="RHEA-COMP:12147"/>
        <dbReference type="Rhea" id="RHEA-COMP:12148"/>
        <dbReference type="ChEBI" id="CHEBI:15377"/>
        <dbReference type="ChEBI" id="CHEBI:15378"/>
        <dbReference type="ChEBI" id="CHEBI:46858"/>
        <dbReference type="ChEBI" id="CHEBI:57865"/>
        <dbReference type="ChEBI" id="CHEBI:90602"/>
    </reaction>
</comment>
<gene>
    <name evidence="7" type="primary">glnD</name>
    <name evidence="10" type="ORF">ATL17_2971</name>
</gene>
<comment type="catalytic activity">
    <reaction evidence="7">
        <text>[protein-PII]-L-tyrosine + UTP = [protein-PII]-uridylyl-L-tyrosine + diphosphate</text>
        <dbReference type="Rhea" id="RHEA:13673"/>
        <dbReference type="Rhea" id="RHEA-COMP:12147"/>
        <dbReference type="Rhea" id="RHEA-COMP:12148"/>
        <dbReference type="ChEBI" id="CHEBI:33019"/>
        <dbReference type="ChEBI" id="CHEBI:46398"/>
        <dbReference type="ChEBI" id="CHEBI:46858"/>
        <dbReference type="ChEBI" id="CHEBI:90602"/>
        <dbReference type="EC" id="2.7.7.59"/>
    </reaction>
</comment>
<dbReference type="NCBIfam" id="NF003467">
    <property type="entry name" value="PRK05092.1"/>
    <property type="match status" value="1"/>
</dbReference>
<evidence type="ECO:0000256" key="3">
    <source>
        <dbReference type="ARBA" id="ARBA00022737"/>
    </source>
</evidence>
<dbReference type="GO" id="GO:0008773">
    <property type="term" value="F:[protein-PII] uridylyltransferase activity"/>
    <property type="evidence" value="ECO:0007669"/>
    <property type="project" value="UniProtKB-UniRule"/>
</dbReference>
<dbReference type="InterPro" id="IPR013546">
    <property type="entry name" value="PII_UdlTrfase/GS_AdlTrfase"/>
</dbReference>
<comment type="domain">
    <text evidence="7">Has four distinct domains: an N-terminal nucleotidyltransferase (NT) domain responsible for UTase activity, a central HD domain that encodes UR activity, and two C-terminal ACT domains that seem to have a role in glutamine sensing.</text>
</comment>
<dbReference type="NCBIfam" id="TIGR01693">
    <property type="entry name" value="UTase_glnD"/>
    <property type="match status" value="1"/>
</dbReference>
<comment type="cofactor">
    <cofactor evidence="7">
        <name>Mg(2+)</name>
        <dbReference type="ChEBI" id="CHEBI:18420"/>
    </cofactor>
</comment>
<dbReference type="InterPro" id="IPR002934">
    <property type="entry name" value="Polymerase_NTP_transf_dom"/>
</dbReference>
<comment type="similarity">
    <text evidence="7">Belongs to the GlnD family.</text>
</comment>
<reference evidence="10 11" key="1">
    <citation type="submission" date="2019-03" db="EMBL/GenBank/DDBJ databases">
        <title>Genomic Encyclopedia of Type Strains, Phase III (KMG-III): the genomes of soil and plant-associated and newly described type strains.</title>
        <authorList>
            <person name="Whitman W."/>
        </authorList>
    </citation>
    <scope>NUCLEOTIDE SEQUENCE [LARGE SCALE GENOMIC DNA]</scope>
    <source>
        <strain evidence="10 11">CGMCC 1.7002</strain>
    </source>
</reference>
<dbReference type="EMBL" id="SNYR01000003">
    <property type="protein sequence ID" value="TDQ61867.1"/>
    <property type="molecule type" value="Genomic_DNA"/>
</dbReference>
<dbReference type="InterPro" id="IPR043519">
    <property type="entry name" value="NT_sf"/>
</dbReference>
<evidence type="ECO:0000256" key="1">
    <source>
        <dbReference type="ARBA" id="ARBA00022679"/>
    </source>
</evidence>
<dbReference type="AlphaFoldDB" id="A0A4R6VQD9"/>
<feature type="domain" description="HD" evidence="9">
    <location>
        <begin position="495"/>
        <end position="617"/>
    </location>
</feature>
<feature type="domain" description="ACT" evidence="8">
    <location>
        <begin position="846"/>
        <end position="929"/>
    </location>
</feature>
<dbReference type="InterPro" id="IPR006674">
    <property type="entry name" value="HD_domain"/>
</dbReference>
<dbReference type="OrthoDB" id="9758038at2"/>
<accession>A0A4R6VQD9</accession>
<dbReference type="Pfam" id="PF08335">
    <property type="entry name" value="GlnD_UR_UTase"/>
    <property type="match status" value="1"/>
</dbReference>
<comment type="activity regulation">
    <text evidence="7">Uridylyltransferase (UTase) activity is inhibited by glutamine, while glutamine activates uridylyl-removing (UR) activity.</text>
</comment>
<dbReference type="SMART" id="SM00471">
    <property type="entry name" value="HDc"/>
    <property type="match status" value="1"/>
</dbReference>
<sequence>MPENNRMPKAFKLQKADDLIGHILDQLGELSPASNDARKIVLATAKKALADARSQSEQDLLENGKGKRCAKNLCAAQDEIIKMAFKFASGYVFPVTNRSDAETLTIAAVGGYGRGTLAPGSDIDLLFILPYKQTPWGESVTEYVLYLLWDLGQKVGHAVRSIDECIRMAKADMTVRTATLESRQIIGDLALYDELQQRFADEIVANSGAEFIAAKMAERDDRHEKIGNTRFVVEPNIKDGKGGLRDLNTLFWIAKYFYRVRTSAELVKKGVFSRAEFRRFQRSEDFLWAIRCHLHFLTGRSEEKLSFELQQDLAQRLHVSGRAGLRPVERLMKRYFSVAKDVGDLTRIFCTSLEFNHAKDVDVLGRVRKSLSGRRKIKGEKDFVVDRGRINIVDDQVFEKDPVNLIKVFWVAGREGLLFHPDALKELTRSRQLIDKHLRQNQKANEYFLKILTHPQSVERILRRMNEADILGKFIPEFGRIVALMQFNMYHHYTVDEHLIRAVGVLAEIVEGGLKDELPLTHELLPHLADIKLLFVALFLHDIAKGRPEDHSTAGAKVARKLCPRFGLTPAETDTIAWLIQNHLVMSEISQARDVQDPQTAANFADIVQSPARLSLLLVLTACDIRAVGPGVWTGWKGSLLRALYYATEPLLSGGHSQISQSERIEAAKERLSQALRDWPKNQREDYIESHYSTYWVRSEFQLQMEHAKMIRKANQLGQSFAGCVSVKAFEAITELSIYTPDHPRLLSLIAGACTLANADIMGAQISMMRDGHALDTLRLKRTFTADEDERIRALKIIETVQKLLSGEKNLPKDLGRDSKLNKRLKPFSVPTDIYISNSLSNKFTVIEISGLDRTGLLHDLTRELADLSLTIQSAHIGTYGEKAIDVFYVTDLTGMQITDKARQKKIKESLLEVFAGFEREKKALRAKRHKKLREGASLKGLA</sequence>
<evidence type="ECO:0000256" key="5">
    <source>
        <dbReference type="ARBA" id="ARBA00022842"/>
    </source>
</evidence>
<keyword evidence="2 7" id="KW-0548">Nucleotidyltransferase</keyword>
<evidence type="ECO:0000256" key="6">
    <source>
        <dbReference type="ARBA" id="ARBA00023268"/>
    </source>
</evidence>
<dbReference type="PROSITE" id="PS51671">
    <property type="entry name" value="ACT"/>
    <property type="match status" value="2"/>
</dbReference>
<dbReference type="SUPFAM" id="SSF81301">
    <property type="entry name" value="Nucleotidyltransferase"/>
    <property type="match status" value="1"/>
</dbReference>
<evidence type="ECO:0000313" key="11">
    <source>
        <dbReference type="Proteomes" id="UP000295391"/>
    </source>
</evidence>
<keyword evidence="11" id="KW-1185">Reference proteome</keyword>
<dbReference type="GO" id="GO:0006808">
    <property type="term" value="P:regulation of nitrogen utilization"/>
    <property type="evidence" value="ECO:0007669"/>
    <property type="project" value="UniProtKB-UniRule"/>
</dbReference>
<keyword evidence="6 7" id="KW-0511">Multifunctional enzyme</keyword>
<name>A0A4R6VQD9_9HYPH</name>
<dbReference type="InterPro" id="IPR002912">
    <property type="entry name" value="ACT_dom"/>
</dbReference>
<dbReference type="EC" id="3.1.4.-" evidence="7"/>
<dbReference type="CDD" id="cd04899">
    <property type="entry name" value="ACT_ACR-UUR-like_2"/>
    <property type="match status" value="1"/>
</dbReference>
<dbReference type="PANTHER" id="PTHR47320">
    <property type="entry name" value="BIFUNCTIONAL URIDYLYLTRANSFERASE/URIDYLYL-REMOVING ENZYME"/>
    <property type="match status" value="1"/>
</dbReference>
<dbReference type="GO" id="GO:0008081">
    <property type="term" value="F:phosphoric diester hydrolase activity"/>
    <property type="evidence" value="ECO:0007669"/>
    <property type="project" value="UniProtKB-UniRule"/>
</dbReference>
<dbReference type="SUPFAM" id="SSF55021">
    <property type="entry name" value="ACT-like"/>
    <property type="match status" value="2"/>
</dbReference>
<proteinExistence type="inferred from homology"/>
<keyword evidence="1 7" id="KW-0808">Transferase</keyword>
<evidence type="ECO:0000256" key="2">
    <source>
        <dbReference type="ARBA" id="ARBA00022695"/>
    </source>
</evidence>
<evidence type="ECO:0000256" key="7">
    <source>
        <dbReference type="HAMAP-Rule" id="MF_00277"/>
    </source>
</evidence>
<dbReference type="RefSeq" id="WP_133573551.1">
    <property type="nucleotide sequence ID" value="NZ_SNYR01000003.1"/>
</dbReference>
<dbReference type="Gene3D" id="1.10.3090.10">
    <property type="entry name" value="cca-adding enzyme, domain 2"/>
    <property type="match status" value="1"/>
</dbReference>
<evidence type="ECO:0000259" key="8">
    <source>
        <dbReference type="PROSITE" id="PS51671"/>
    </source>
</evidence>
<dbReference type="SUPFAM" id="SSF81891">
    <property type="entry name" value="Poly A polymerase C-terminal region-like"/>
    <property type="match status" value="1"/>
</dbReference>
<dbReference type="EC" id="2.7.7.59" evidence="7"/>
<dbReference type="CDD" id="cd00077">
    <property type="entry name" value="HDc"/>
    <property type="match status" value="1"/>
</dbReference>
<evidence type="ECO:0000256" key="4">
    <source>
        <dbReference type="ARBA" id="ARBA00022801"/>
    </source>
</evidence>
<dbReference type="SUPFAM" id="SSF81593">
    <property type="entry name" value="Nucleotidyltransferase substrate binding subunit/domain"/>
    <property type="match status" value="1"/>
</dbReference>
<dbReference type="HAMAP" id="MF_00277">
    <property type="entry name" value="PII_uridylyl_transf"/>
    <property type="match status" value="1"/>
</dbReference>
<organism evidence="10 11">
    <name type="scientific">Maritalea mobilis</name>
    <dbReference type="NCBI Taxonomy" id="483324"/>
    <lineage>
        <taxon>Bacteria</taxon>
        <taxon>Pseudomonadati</taxon>
        <taxon>Pseudomonadota</taxon>
        <taxon>Alphaproteobacteria</taxon>
        <taxon>Hyphomicrobiales</taxon>
        <taxon>Devosiaceae</taxon>
        <taxon>Maritalea</taxon>
    </lineage>
</organism>
<feature type="domain" description="ACT" evidence="8">
    <location>
        <begin position="735"/>
        <end position="812"/>
    </location>
</feature>
<feature type="region of interest" description="Uridylyltransferase" evidence="7">
    <location>
        <begin position="1"/>
        <end position="376"/>
    </location>
</feature>
<dbReference type="InterPro" id="IPR003607">
    <property type="entry name" value="HD/PDEase_dom"/>
</dbReference>
<dbReference type="CDD" id="cd05401">
    <property type="entry name" value="NT_GlnE_GlnD_like"/>
    <property type="match status" value="1"/>
</dbReference>
<dbReference type="PROSITE" id="PS51831">
    <property type="entry name" value="HD"/>
    <property type="match status" value="1"/>
</dbReference>
<keyword evidence="4 7" id="KW-0378">Hydrolase</keyword>
<dbReference type="Pfam" id="PF01909">
    <property type="entry name" value="NTP_transf_2"/>
    <property type="match status" value="1"/>
</dbReference>
<comment type="caution">
    <text evidence="7">Lacks conserved residue(s) required for the propagation of feature annotation.</text>
</comment>
<keyword evidence="5 7" id="KW-0460">Magnesium</keyword>
<keyword evidence="3" id="KW-0677">Repeat</keyword>
<dbReference type="CDD" id="cd04900">
    <property type="entry name" value="ACT_UUR-like_1"/>
    <property type="match status" value="1"/>
</dbReference>
<comment type="function">
    <text evidence="7">Modifies, by uridylylation and deuridylylation, the PII regulatory proteins (GlnB and homologs), in response to the nitrogen status of the cell that GlnD senses through the glutamine level. Under low glutamine levels, catalyzes the conversion of the PII proteins and UTP to PII-UMP and PPi, while under higher glutamine levels, GlnD hydrolyzes PII-UMP to PII and UMP (deuridylylation). Thus, controls uridylylation state and activity of the PII proteins, and plays an important role in the regulation of nitrogen metabolism.</text>
</comment>
<dbReference type="Gene3D" id="3.30.460.10">
    <property type="entry name" value="Beta Polymerase, domain 2"/>
    <property type="match status" value="1"/>
</dbReference>
<dbReference type="InterPro" id="IPR010043">
    <property type="entry name" value="UTase/UR"/>
</dbReference>
<evidence type="ECO:0000259" key="9">
    <source>
        <dbReference type="PROSITE" id="PS51831"/>
    </source>
</evidence>
<protein>
    <recommendedName>
        <fullName evidence="7">Bifunctional uridylyltransferase/uridylyl-removing enzyme</fullName>
        <shortName evidence="7">UTase/UR</shortName>
    </recommendedName>
    <alternativeName>
        <fullName evidence="7">Bifunctional [protein-PII] modification enzyme</fullName>
    </alternativeName>
    <alternativeName>
        <fullName evidence="7">Bifunctional nitrogen sensor protein</fullName>
    </alternativeName>
    <domain>
        <recommendedName>
            <fullName evidence="7">[Protein-PII] uridylyltransferase</fullName>
            <shortName evidence="7">PII uridylyltransferase</shortName>
            <shortName evidence="7">UTase</shortName>
            <ecNumber evidence="7">2.7.7.59</ecNumber>
        </recommendedName>
    </domain>
    <domain>
        <recommendedName>
            <fullName evidence="7">[Protein-PII]-UMP uridylyl-removing enzyme</fullName>
            <shortName evidence="7">UR</shortName>
            <ecNumber evidence="7">3.1.4.-</ecNumber>
        </recommendedName>
    </domain>
</protein>
<dbReference type="PIRSF" id="PIRSF006288">
    <property type="entry name" value="PII_uridyltransf"/>
    <property type="match status" value="1"/>
</dbReference>
<dbReference type="Pfam" id="PF24931">
    <property type="entry name" value="ACT_ACR9_3rd"/>
    <property type="match status" value="1"/>
</dbReference>